<keyword evidence="3" id="KW-1185">Reference proteome</keyword>
<evidence type="ECO:0000313" key="3">
    <source>
        <dbReference type="Proteomes" id="UP000202485"/>
    </source>
</evidence>
<keyword evidence="1" id="KW-0732">Signal</keyword>
<evidence type="ECO:0000256" key="1">
    <source>
        <dbReference type="SAM" id="SignalP"/>
    </source>
</evidence>
<feature type="chain" id="PRO_5012240892" evidence="1">
    <location>
        <begin position="22"/>
        <end position="89"/>
    </location>
</feature>
<dbReference type="PROSITE" id="PS51257">
    <property type="entry name" value="PROKAR_LIPOPROTEIN"/>
    <property type="match status" value="1"/>
</dbReference>
<dbReference type="Proteomes" id="UP000202485">
    <property type="component" value="Unassembled WGS sequence"/>
</dbReference>
<reference evidence="3" key="1">
    <citation type="submission" date="2017-05" db="EMBL/GenBank/DDBJ databases">
        <authorList>
            <person name="Rodrigo-Torres L."/>
            <person name="Arahal R. D."/>
            <person name="Lucena T."/>
        </authorList>
    </citation>
    <scope>NUCLEOTIDE SEQUENCE [LARGE SCALE GENOMIC DNA]</scope>
    <source>
        <strain evidence="3">CECT 8715</strain>
    </source>
</reference>
<gene>
    <name evidence="2" type="ORF">RUA8715_03650</name>
</gene>
<dbReference type="RefSeq" id="WP_141138530.1">
    <property type="nucleotide sequence ID" value="NZ_FXYG01000005.1"/>
</dbReference>
<dbReference type="EMBL" id="FXYG01000005">
    <property type="protein sequence ID" value="SMX49101.1"/>
    <property type="molecule type" value="Genomic_DNA"/>
</dbReference>
<dbReference type="GeneID" id="57468493"/>
<organism evidence="2 3">
    <name type="scientific">Ruegeria arenilitoris</name>
    <dbReference type="NCBI Taxonomy" id="1173585"/>
    <lineage>
        <taxon>Bacteria</taxon>
        <taxon>Pseudomonadati</taxon>
        <taxon>Pseudomonadota</taxon>
        <taxon>Alphaproteobacteria</taxon>
        <taxon>Rhodobacterales</taxon>
        <taxon>Roseobacteraceae</taxon>
        <taxon>Ruegeria</taxon>
    </lineage>
</organism>
<dbReference type="AlphaFoldDB" id="A0A238L2R9"/>
<proteinExistence type="predicted"/>
<dbReference type="OrthoDB" id="7709214at2"/>
<name>A0A238L2R9_9RHOB</name>
<evidence type="ECO:0000313" key="2">
    <source>
        <dbReference type="EMBL" id="SMX49101.1"/>
    </source>
</evidence>
<sequence>MHRLIASATLMLVFGCTQDTADNSTLQASCEALVAAEANRSPADVQALSTTAEPAGTVTQVAVAGAQAPWLCRADPSGVVTGVEYSQQG</sequence>
<accession>A0A238L2R9</accession>
<protein>
    <submittedName>
        <fullName evidence="2">Uncharacterized protein</fullName>
    </submittedName>
</protein>
<feature type="signal peptide" evidence="1">
    <location>
        <begin position="1"/>
        <end position="21"/>
    </location>
</feature>